<proteinExistence type="predicted"/>
<dbReference type="Proteomes" id="UP000749559">
    <property type="component" value="Unassembled WGS sequence"/>
</dbReference>
<feature type="non-terminal residue" evidence="1">
    <location>
        <position position="1"/>
    </location>
</feature>
<dbReference type="AlphaFoldDB" id="A0A8J1ULZ3"/>
<comment type="caution">
    <text evidence="1">The sequence shown here is derived from an EMBL/GenBank/DDBJ whole genome shotgun (WGS) entry which is preliminary data.</text>
</comment>
<name>A0A8J1ULZ3_OWEFU</name>
<protein>
    <submittedName>
        <fullName evidence="1">Uncharacterized protein</fullName>
    </submittedName>
</protein>
<sequence>RNYIPYWYKEFMAVTFYIMDKNGDELIDASDFASYYNETHKLPLDIVEAAFKKISAAFKKTSDGKPGIDLEQFKDMMIGFTVSKDMENPGNILGEMMVNGRKV</sequence>
<dbReference type="SUPFAM" id="SSF47473">
    <property type="entry name" value="EF-hand"/>
    <property type="match status" value="1"/>
</dbReference>
<dbReference type="InterPro" id="IPR011992">
    <property type="entry name" value="EF-hand-dom_pair"/>
</dbReference>
<reference evidence="1" key="1">
    <citation type="submission" date="2022-03" db="EMBL/GenBank/DDBJ databases">
        <authorList>
            <person name="Martin C."/>
        </authorList>
    </citation>
    <scope>NUCLEOTIDE SEQUENCE</scope>
</reference>
<evidence type="ECO:0000313" key="1">
    <source>
        <dbReference type="EMBL" id="CAH1793354.1"/>
    </source>
</evidence>
<dbReference type="Gene3D" id="1.10.238.10">
    <property type="entry name" value="EF-hand"/>
    <property type="match status" value="1"/>
</dbReference>
<gene>
    <name evidence="1" type="ORF">OFUS_LOCUS18214</name>
</gene>
<organism evidence="1 2">
    <name type="scientific">Owenia fusiformis</name>
    <name type="common">Polychaete worm</name>
    <dbReference type="NCBI Taxonomy" id="6347"/>
    <lineage>
        <taxon>Eukaryota</taxon>
        <taxon>Metazoa</taxon>
        <taxon>Spiralia</taxon>
        <taxon>Lophotrochozoa</taxon>
        <taxon>Annelida</taxon>
        <taxon>Polychaeta</taxon>
        <taxon>Sedentaria</taxon>
        <taxon>Canalipalpata</taxon>
        <taxon>Sabellida</taxon>
        <taxon>Oweniida</taxon>
        <taxon>Oweniidae</taxon>
        <taxon>Owenia</taxon>
    </lineage>
</organism>
<keyword evidence="2" id="KW-1185">Reference proteome</keyword>
<accession>A0A8J1ULZ3</accession>
<evidence type="ECO:0000313" key="2">
    <source>
        <dbReference type="Proteomes" id="UP000749559"/>
    </source>
</evidence>
<dbReference type="EMBL" id="CAIIXF020000009">
    <property type="protein sequence ID" value="CAH1793354.1"/>
    <property type="molecule type" value="Genomic_DNA"/>
</dbReference>
<dbReference type="OrthoDB" id="9974725at2759"/>